<feature type="chain" id="PRO_5022742045" description="Cyanovirin-N domain-containing protein" evidence="1">
    <location>
        <begin position="29"/>
        <end position="148"/>
    </location>
</feature>
<reference evidence="2 3" key="1">
    <citation type="journal article" date="2019" name="Nat. Ecol. Evol.">
        <title>Megaphylogeny resolves global patterns of mushroom evolution.</title>
        <authorList>
            <person name="Varga T."/>
            <person name="Krizsan K."/>
            <person name="Foldi C."/>
            <person name="Dima B."/>
            <person name="Sanchez-Garcia M."/>
            <person name="Sanchez-Ramirez S."/>
            <person name="Szollosi G.J."/>
            <person name="Szarkandi J.G."/>
            <person name="Papp V."/>
            <person name="Albert L."/>
            <person name="Andreopoulos W."/>
            <person name="Angelini C."/>
            <person name="Antonin V."/>
            <person name="Barry K.W."/>
            <person name="Bougher N.L."/>
            <person name="Buchanan P."/>
            <person name="Buyck B."/>
            <person name="Bense V."/>
            <person name="Catcheside P."/>
            <person name="Chovatia M."/>
            <person name="Cooper J."/>
            <person name="Damon W."/>
            <person name="Desjardin D."/>
            <person name="Finy P."/>
            <person name="Geml J."/>
            <person name="Haridas S."/>
            <person name="Hughes K."/>
            <person name="Justo A."/>
            <person name="Karasinski D."/>
            <person name="Kautmanova I."/>
            <person name="Kiss B."/>
            <person name="Kocsube S."/>
            <person name="Kotiranta H."/>
            <person name="LaButti K.M."/>
            <person name="Lechner B.E."/>
            <person name="Liimatainen K."/>
            <person name="Lipzen A."/>
            <person name="Lukacs Z."/>
            <person name="Mihaltcheva S."/>
            <person name="Morgado L.N."/>
            <person name="Niskanen T."/>
            <person name="Noordeloos M.E."/>
            <person name="Ohm R.A."/>
            <person name="Ortiz-Santana B."/>
            <person name="Ovrebo C."/>
            <person name="Racz N."/>
            <person name="Riley R."/>
            <person name="Savchenko A."/>
            <person name="Shiryaev A."/>
            <person name="Soop K."/>
            <person name="Spirin V."/>
            <person name="Szebenyi C."/>
            <person name="Tomsovsky M."/>
            <person name="Tulloss R.E."/>
            <person name="Uehling J."/>
            <person name="Grigoriev I.V."/>
            <person name="Vagvolgyi C."/>
            <person name="Papp T."/>
            <person name="Martin F.M."/>
            <person name="Miettinen O."/>
            <person name="Hibbett D.S."/>
            <person name="Nagy L.G."/>
        </authorList>
    </citation>
    <scope>NUCLEOTIDE SEQUENCE [LARGE SCALE GENOMIC DNA]</scope>
    <source>
        <strain evidence="2 3">OMC1185</strain>
    </source>
</reference>
<keyword evidence="3" id="KW-1185">Reference proteome</keyword>
<feature type="signal peptide" evidence="1">
    <location>
        <begin position="1"/>
        <end position="28"/>
    </location>
</feature>
<organism evidence="2 3">
    <name type="scientific">Heliocybe sulcata</name>
    <dbReference type="NCBI Taxonomy" id="5364"/>
    <lineage>
        <taxon>Eukaryota</taxon>
        <taxon>Fungi</taxon>
        <taxon>Dikarya</taxon>
        <taxon>Basidiomycota</taxon>
        <taxon>Agaricomycotina</taxon>
        <taxon>Agaricomycetes</taxon>
        <taxon>Gloeophyllales</taxon>
        <taxon>Gloeophyllaceae</taxon>
        <taxon>Heliocybe</taxon>
    </lineage>
</organism>
<proteinExistence type="predicted"/>
<dbReference type="Proteomes" id="UP000305948">
    <property type="component" value="Unassembled WGS sequence"/>
</dbReference>
<accession>A0A5C3MLH1</accession>
<sequence length="148" mass="16352">MKSSGLSAYAPCLLLLAVLSVRRHLLSGTYERKSSEKPSATHLLCDGEGRLQARHTERMITLLVRGQTHSRRIARCKTSEPNIGRELRSLRNGSYEESSLSFMIRGVEGELRVSLIASGTRDRGKLSSRQDVSLSRAGLSLEADVNKL</sequence>
<evidence type="ECO:0000313" key="2">
    <source>
        <dbReference type="EMBL" id="TFK46154.1"/>
    </source>
</evidence>
<evidence type="ECO:0000256" key="1">
    <source>
        <dbReference type="SAM" id="SignalP"/>
    </source>
</evidence>
<dbReference type="AlphaFoldDB" id="A0A5C3MLH1"/>
<keyword evidence="1" id="KW-0732">Signal</keyword>
<name>A0A5C3MLH1_9AGAM</name>
<evidence type="ECO:0000313" key="3">
    <source>
        <dbReference type="Proteomes" id="UP000305948"/>
    </source>
</evidence>
<gene>
    <name evidence="2" type="ORF">OE88DRAFT_1037973</name>
</gene>
<protein>
    <recommendedName>
        <fullName evidence="4">Cyanovirin-N domain-containing protein</fullName>
    </recommendedName>
</protein>
<dbReference type="EMBL" id="ML213532">
    <property type="protein sequence ID" value="TFK46154.1"/>
    <property type="molecule type" value="Genomic_DNA"/>
</dbReference>
<evidence type="ECO:0008006" key="4">
    <source>
        <dbReference type="Google" id="ProtNLM"/>
    </source>
</evidence>